<accession>A0A176VPS8</accession>
<sequence>MKSATASEWRPVLRRTSEADVDTGGRLRWPKRNRHNSNSIGLVSGKEHQSANFRFRENRLVRDSFGMETGGKPDFGGRRGNWRQDEVAEPASTQLHLRRTRFGKRASKCRTPAGFGCPYSAGGPTHRITGQARSVGLTVGSDPGTRVLPRKPDRHGEPGRPFERIVCHVVVARREDTARQVEPWWRGGTDPIGSKRGPSAHRWQRGSNANHRQKLELWTKERYRFAEMPLKLRPRRNRELQLRVWFGRHDAPRCFKVPDIADFETHLLRSFLFCSVLIRSDPIRLDF</sequence>
<evidence type="ECO:0000313" key="2">
    <source>
        <dbReference type="EMBL" id="BBN16552.1"/>
    </source>
</evidence>
<proteinExistence type="predicted"/>
<dbReference type="EMBL" id="AP019872">
    <property type="protein sequence ID" value="BBN16552.1"/>
    <property type="molecule type" value="Genomic_DNA"/>
</dbReference>
<protein>
    <submittedName>
        <fullName evidence="3">Uncharacterized protein</fullName>
    </submittedName>
</protein>
<reference evidence="2" key="2">
    <citation type="journal article" date="2019" name="Curr. Biol.">
        <title>Chromatin organization in early land plants reveals an ancestral association between H3K27me3, transposons, and constitutive heterochromatin.</title>
        <authorList>
            <person name="Montgomery S.A."/>
            <person name="Tanizawa Y."/>
            <person name="Galik B."/>
            <person name="Wang N."/>
            <person name="Ito T."/>
            <person name="Mochizuki T."/>
            <person name="Akimcheva S."/>
            <person name="Bowman J."/>
            <person name="Cognat V."/>
            <person name="Drouard L."/>
            <person name="Ekker H."/>
            <person name="Houng S."/>
            <person name="Kohchi T."/>
            <person name="Lin S."/>
            <person name="Liu L.D."/>
            <person name="Nakamura Y."/>
            <person name="Valeeva L.R."/>
            <person name="Shakirov E.V."/>
            <person name="Shippen D.E."/>
            <person name="Wei W."/>
            <person name="Yagura M."/>
            <person name="Yamaoka S."/>
            <person name="Yamato K.T."/>
            <person name="Liu C."/>
            <person name="Berger F."/>
        </authorList>
    </citation>
    <scope>NUCLEOTIDE SEQUENCE [LARGE SCALE GENOMIC DNA]</scope>
    <source>
        <strain evidence="2">Tak-1</strain>
    </source>
</reference>
<dbReference type="Proteomes" id="UP001162541">
    <property type="component" value="Chromosome 7"/>
</dbReference>
<dbReference type="EMBL" id="LVLJ01003222">
    <property type="protein sequence ID" value="OAE22312.1"/>
    <property type="molecule type" value="Genomic_DNA"/>
</dbReference>
<evidence type="ECO:0000313" key="4">
    <source>
        <dbReference type="Proteomes" id="UP000077202"/>
    </source>
</evidence>
<dbReference type="Proteomes" id="UP000077202">
    <property type="component" value="Unassembled WGS sequence"/>
</dbReference>
<dbReference type="AlphaFoldDB" id="A0A176VPS8"/>
<evidence type="ECO:0000256" key="1">
    <source>
        <dbReference type="SAM" id="MobiDB-lite"/>
    </source>
</evidence>
<reference evidence="5" key="3">
    <citation type="journal article" date="2020" name="Curr. Biol.">
        <title>Chromatin organization in early land plants reveals an ancestral association between H3K27me3, transposons, and constitutive heterochromatin.</title>
        <authorList>
            <person name="Montgomery S.A."/>
            <person name="Tanizawa Y."/>
            <person name="Galik B."/>
            <person name="Wang N."/>
            <person name="Ito T."/>
            <person name="Mochizuki T."/>
            <person name="Akimcheva S."/>
            <person name="Bowman J.L."/>
            <person name="Cognat V."/>
            <person name="Marechal-Drouard L."/>
            <person name="Ekker H."/>
            <person name="Hong S.F."/>
            <person name="Kohchi T."/>
            <person name="Lin S.S."/>
            <person name="Liu L.D."/>
            <person name="Nakamura Y."/>
            <person name="Valeeva L.R."/>
            <person name="Shakirov E.V."/>
            <person name="Shippen D.E."/>
            <person name="Wei W.L."/>
            <person name="Yagura M."/>
            <person name="Yamaoka S."/>
            <person name="Yamato K.T."/>
            <person name="Liu C."/>
            <person name="Berger F."/>
        </authorList>
    </citation>
    <scope>NUCLEOTIDE SEQUENCE [LARGE SCALE GENOMIC DNA]</scope>
    <source>
        <strain evidence="5">Tak-1</strain>
    </source>
</reference>
<feature type="compositionally biased region" description="Basic and acidic residues" evidence="1">
    <location>
        <begin position="150"/>
        <end position="160"/>
    </location>
</feature>
<evidence type="ECO:0000313" key="3">
    <source>
        <dbReference type="EMBL" id="OAE22312.1"/>
    </source>
</evidence>
<feature type="region of interest" description="Disordered" evidence="1">
    <location>
        <begin position="135"/>
        <end position="160"/>
    </location>
</feature>
<reference evidence="3 4" key="1">
    <citation type="submission" date="2016-03" db="EMBL/GenBank/DDBJ databases">
        <title>Mechanisms controlling the formation of the plant cell surface in tip-growing cells are functionally conserved among land plants.</title>
        <authorList>
            <person name="Honkanen S."/>
            <person name="Jones V.A."/>
            <person name="Morieri G."/>
            <person name="Champion C."/>
            <person name="Hetherington A.J."/>
            <person name="Kelly S."/>
            <person name="Saint-Marcoux D."/>
            <person name="Proust H."/>
            <person name="Prescott H."/>
            <person name="Dolan L."/>
        </authorList>
    </citation>
    <scope>NUCLEOTIDE SEQUENCE [LARGE SCALE GENOMIC DNA]</scope>
    <source>
        <strain evidence="4">cv. Tak-1 and cv. Tak-2</strain>
        <tissue evidence="3">Whole gametophyte</tissue>
    </source>
</reference>
<gene>
    <name evidence="3" type="ORF">AXG93_1504s1220</name>
    <name evidence="2" type="ORF">Mp_7g07320</name>
</gene>
<organism evidence="3 4">
    <name type="scientific">Marchantia polymorpha subsp. ruderalis</name>
    <dbReference type="NCBI Taxonomy" id="1480154"/>
    <lineage>
        <taxon>Eukaryota</taxon>
        <taxon>Viridiplantae</taxon>
        <taxon>Streptophyta</taxon>
        <taxon>Embryophyta</taxon>
        <taxon>Marchantiophyta</taxon>
        <taxon>Marchantiopsida</taxon>
        <taxon>Marchantiidae</taxon>
        <taxon>Marchantiales</taxon>
        <taxon>Marchantiaceae</taxon>
        <taxon>Marchantia</taxon>
    </lineage>
</organism>
<name>A0A176VPS8_MARPO</name>
<evidence type="ECO:0000313" key="5">
    <source>
        <dbReference type="Proteomes" id="UP001162541"/>
    </source>
</evidence>
<feature type="region of interest" description="Disordered" evidence="1">
    <location>
        <begin position="184"/>
        <end position="206"/>
    </location>
</feature>
<keyword evidence="4" id="KW-1185">Reference proteome</keyword>